<evidence type="ECO:0000256" key="4">
    <source>
        <dbReference type="ARBA" id="ARBA00022989"/>
    </source>
</evidence>
<evidence type="ECO:0000256" key="1">
    <source>
        <dbReference type="ARBA" id="ARBA00004141"/>
    </source>
</evidence>
<evidence type="ECO:0000256" key="6">
    <source>
        <dbReference type="RuleBase" id="RU367022"/>
    </source>
</evidence>
<proteinExistence type="inferred from homology"/>
<comment type="similarity">
    <text evidence="2 6">Belongs to the copper transporter (Ctr) (TC 1.A.56) family. SLC31A subfamily.</text>
</comment>
<keyword evidence="4 6" id="KW-1133">Transmembrane helix</keyword>
<dbReference type="GO" id="GO:0016020">
    <property type="term" value="C:membrane"/>
    <property type="evidence" value="ECO:0007669"/>
    <property type="project" value="UniProtKB-SubCell"/>
</dbReference>
<keyword evidence="6" id="KW-0406">Ion transport</keyword>
<keyword evidence="5 6" id="KW-0472">Membrane</keyword>
<dbReference type="AlphaFoldDB" id="A0A8H3W9E2"/>
<name>A0A8H3W9E2_9PEZI</name>
<dbReference type="GO" id="GO:0005375">
    <property type="term" value="F:copper ion transmembrane transporter activity"/>
    <property type="evidence" value="ECO:0007669"/>
    <property type="project" value="UniProtKB-UniRule"/>
</dbReference>
<keyword evidence="6" id="KW-0187">Copper transport</keyword>
<dbReference type="PANTHER" id="PTHR12483">
    <property type="entry name" value="SOLUTE CARRIER FAMILY 31 COPPER TRANSPORTERS"/>
    <property type="match status" value="1"/>
</dbReference>
<comment type="caution">
    <text evidence="7">The sequence shown here is derived from an EMBL/GenBank/DDBJ whole genome shotgun (WGS) entry which is preliminary data.</text>
</comment>
<dbReference type="EMBL" id="WOWK01000068">
    <property type="protein sequence ID" value="KAF0321672.1"/>
    <property type="molecule type" value="Genomic_DNA"/>
</dbReference>
<feature type="transmembrane region" description="Helical" evidence="6">
    <location>
        <begin position="52"/>
        <end position="72"/>
    </location>
</feature>
<keyword evidence="6" id="KW-0186">Copper</keyword>
<reference evidence="7 8" key="1">
    <citation type="submission" date="2019-12" db="EMBL/GenBank/DDBJ databases">
        <title>A genome sequence resource for the geographically widespread anthracnose pathogen Colletotrichum asianum.</title>
        <authorList>
            <person name="Meng Y."/>
        </authorList>
    </citation>
    <scope>NUCLEOTIDE SEQUENCE [LARGE SCALE GENOMIC DNA]</scope>
    <source>
        <strain evidence="7 8">ICMP 18580</strain>
    </source>
</reference>
<keyword evidence="8" id="KW-1185">Reference proteome</keyword>
<dbReference type="Pfam" id="PF04145">
    <property type="entry name" value="Ctr"/>
    <property type="match status" value="1"/>
</dbReference>
<dbReference type="InterPro" id="IPR007274">
    <property type="entry name" value="Cop_transporter"/>
</dbReference>
<evidence type="ECO:0000256" key="5">
    <source>
        <dbReference type="ARBA" id="ARBA00023136"/>
    </source>
</evidence>
<accession>A0A8H3W9E2</accession>
<keyword evidence="6" id="KW-0813">Transport</keyword>
<organism evidence="7 8">
    <name type="scientific">Colletotrichum asianum</name>
    <dbReference type="NCBI Taxonomy" id="702518"/>
    <lineage>
        <taxon>Eukaryota</taxon>
        <taxon>Fungi</taxon>
        <taxon>Dikarya</taxon>
        <taxon>Ascomycota</taxon>
        <taxon>Pezizomycotina</taxon>
        <taxon>Sordariomycetes</taxon>
        <taxon>Hypocreomycetidae</taxon>
        <taxon>Glomerellales</taxon>
        <taxon>Glomerellaceae</taxon>
        <taxon>Colletotrichum</taxon>
        <taxon>Colletotrichum gloeosporioides species complex</taxon>
    </lineage>
</organism>
<evidence type="ECO:0000256" key="2">
    <source>
        <dbReference type="ARBA" id="ARBA00006921"/>
    </source>
</evidence>
<dbReference type="Proteomes" id="UP000434172">
    <property type="component" value="Unassembled WGS sequence"/>
</dbReference>
<keyword evidence="3 6" id="KW-0812">Transmembrane</keyword>
<sequence length="118" mass="12575">MHRRGQAVLAASASAVGHDDGKEGCARSTAVPSLASRKVIMRASPVQQILRAILHAVTFGVAYVVMLLAMYFNGYIVMSIIIGAGLGKYLTDWLSCTVGEQELQSKAEGIDETTVCCQ</sequence>
<evidence type="ECO:0000313" key="7">
    <source>
        <dbReference type="EMBL" id="KAF0321672.1"/>
    </source>
</evidence>
<protein>
    <recommendedName>
        <fullName evidence="6">Copper transport protein</fullName>
    </recommendedName>
</protein>
<evidence type="ECO:0000256" key="3">
    <source>
        <dbReference type="ARBA" id="ARBA00022692"/>
    </source>
</evidence>
<dbReference type="OrthoDB" id="161814at2759"/>
<gene>
    <name evidence="7" type="ORF">GQ607_011003</name>
</gene>
<evidence type="ECO:0000313" key="8">
    <source>
        <dbReference type="Proteomes" id="UP000434172"/>
    </source>
</evidence>
<dbReference type="PANTHER" id="PTHR12483:SF73">
    <property type="entry name" value="COPPER TRANSPORT PROTEIN CTR3"/>
    <property type="match status" value="1"/>
</dbReference>
<comment type="subcellular location">
    <subcellularLocation>
        <location evidence="1 6">Membrane</location>
        <topology evidence="1 6">Multi-pass membrane protein</topology>
    </subcellularLocation>
</comment>